<dbReference type="GO" id="GO:0003723">
    <property type="term" value="F:RNA binding"/>
    <property type="evidence" value="ECO:0007669"/>
    <property type="project" value="InterPro"/>
</dbReference>
<organism evidence="6 7">
    <name type="scientific">Dethiosulfatibacter aminovorans DSM 17477</name>
    <dbReference type="NCBI Taxonomy" id="1121476"/>
    <lineage>
        <taxon>Bacteria</taxon>
        <taxon>Bacillati</taxon>
        <taxon>Bacillota</taxon>
        <taxon>Tissierellia</taxon>
        <taxon>Dethiosulfatibacter</taxon>
    </lineage>
</organism>
<dbReference type="GO" id="GO:0032259">
    <property type="term" value="P:methylation"/>
    <property type="evidence" value="ECO:0007669"/>
    <property type="project" value="UniProtKB-KW"/>
</dbReference>
<dbReference type="PANTHER" id="PTHR43191">
    <property type="entry name" value="RRNA METHYLTRANSFERASE 3"/>
    <property type="match status" value="1"/>
</dbReference>
<comment type="similarity">
    <text evidence="1">Belongs to the class IV-like SAM-binding methyltransferase superfamily. RNA methyltransferase TrmH family.</text>
</comment>
<gene>
    <name evidence="6" type="ORF">SAMN02745751_00971</name>
</gene>
<protein>
    <submittedName>
        <fullName evidence="6">RNA methyltransferase, TrmH family</fullName>
    </submittedName>
</protein>
<dbReference type="GO" id="GO:0006396">
    <property type="term" value="P:RNA processing"/>
    <property type="evidence" value="ECO:0007669"/>
    <property type="project" value="InterPro"/>
</dbReference>
<dbReference type="Proteomes" id="UP000184052">
    <property type="component" value="Unassembled WGS sequence"/>
</dbReference>
<evidence type="ECO:0000259" key="4">
    <source>
        <dbReference type="Pfam" id="PF00588"/>
    </source>
</evidence>
<dbReference type="InterPro" id="IPR001537">
    <property type="entry name" value="SpoU_MeTrfase"/>
</dbReference>
<reference evidence="6 7" key="1">
    <citation type="submission" date="2016-11" db="EMBL/GenBank/DDBJ databases">
        <authorList>
            <person name="Jaros S."/>
            <person name="Januszkiewicz K."/>
            <person name="Wedrychowicz H."/>
        </authorList>
    </citation>
    <scope>NUCLEOTIDE SEQUENCE [LARGE SCALE GENOMIC DNA]</scope>
    <source>
        <strain evidence="6 7">DSM 17477</strain>
    </source>
</reference>
<dbReference type="InterPro" id="IPR029026">
    <property type="entry name" value="tRNA_m1G_MTases_N"/>
</dbReference>
<dbReference type="Pfam" id="PF22435">
    <property type="entry name" value="MRM3-like_sub_bind"/>
    <property type="match status" value="1"/>
</dbReference>
<keyword evidence="3 6" id="KW-0808">Transferase</keyword>
<accession>A0A1M6DMG3</accession>
<proteinExistence type="inferred from homology"/>
<dbReference type="Gene3D" id="3.30.1330.30">
    <property type="match status" value="1"/>
</dbReference>
<evidence type="ECO:0000313" key="6">
    <source>
        <dbReference type="EMBL" id="SHI74321.1"/>
    </source>
</evidence>
<evidence type="ECO:0000259" key="5">
    <source>
        <dbReference type="Pfam" id="PF22435"/>
    </source>
</evidence>
<dbReference type="AlphaFoldDB" id="A0A1M6DMG3"/>
<dbReference type="GO" id="GO:0008173">
    <property type="term" value="F:RNA methyltransferase activity"/>
    <property type="evidence" value="ECO:0007669"/>
    <property type="project" value="InterPro"/>
</dbReference>
<keyword evidence="7" id="KW-1185">Reference proteome</keyword>
<feature type="domain" description="tRNA/rRNA methyltransferase SpoU type" evidence="4">
    <location>
        <begin position="106"/>
        <end position="246"/>
    </location>
</feature>
<evidence type="ECO:0000256" key="3">
    <source>
        <dbReference type="ARBA" id="ARBA00022679"/>
    </source>
</evidence>
<feature type="domain" description="MRM3-like substrate binding" evidence="5">
    <location>
        <begin position="7"/>
        <end position="89"/>
    </location>
</feature>
<name>A0A1M6DMG3_9FIRM</name>
<dbReference type="SUPFAM" id="SSF75217">
    <property type="entry name" value="alpha/beta knot"/>
    <property type="match status" value="1"/>
</dbReference>
<dbReference type="SUPFAM" id="SSF55315">
    <property type="entry name" value="L30e-like"/>
    <property type="match status" value="1"/>
</dbReference>
<sequence>MIKSADNKKIKLVRSLFTKKNRDKLGLYIAEGETLVDEYASGTDLIEFILVSEDCKSQKFVSDEDLVFSVEKKIFKSISNTSNSQGILAVVRKRESNIEDLLRSNLIVFIDALQDPGNMGTIIRSADAFNALALVVNKGCVDVYNPKTVRSAMGSMTRVSFYNAGDSIETLEFLKEKGYGIYSAVVDGDSYMEDLDYSGKSVIVIGNEGIGVSDEIKEASDVKFSIRMTGKAESLNAGVAASICLYKFSNKMFEKQ</sequence>
<dbReference type="InterPro" id="IPR051259">
    <property type="entry name" value="rRNA_Methyltransferase"/>
</dbReference>
<dbReference type="RefSeq" id="WP_073047988.1">
    <property type="nucleotide sequence ID" value="NZ_FQZL01000006.1"/>
</dbReference>
<dbReference type="CDD" id="cd18095">
    <property type="entry name" value="SpoU-like_rRNA-MTase"/>
    <property type="match status" value="1"/>
</dbReference>
<dbReference type="EMBL" id="FQZL01000006">
    <property type="protein sequence ID" value="SHI74321.1"/>
    <property type="molecule type" value="Genomic_DNA"/>
</dbReference>
<evidence type="ECO:0000313" key="7">
    <source>
        <dbReference type="Proteomes" id="UP000184052"/>
    </source>
</evidence>
<evidence type="ECO:0000256" key="2">
    <source>
        <dbReference type="ARBA" id="ARBA00022603"/>
    </source>
</evidence>
<evidence type="ECO:0000256" key="1">
    <source>
        <dbReference type="ARBA" id="ARBA00007228"/>
    </source>
</evidence>
<dbReference type="InterPro" id="IPR029064">
    <property type="entry name" value="Ribosomal_eL30-like_sf"/>
</dbReference>
<dbReference type="Pfam" id="PF00588">
    <property type="entry name" value="SpoU_methylase"/>
    <property type="match status" value="1"/>
</dbReference>
<dbReference type="InterPro" id="IPR029028">
    <property type="entry name" value="Alpha/beta_knot_MTases"/>
</dbReference>
<keyword evidence="2 6" id="KW-0489">Methyltransferase</keyword>
<dbReference type="InterPro" id="IPR053888">
    <property type="entry name" value="MRM3-like_sub_bind"/>
</dbReference>
<dbReference type="Gene3D" id="3.40.1280.10">
    <property type="match status" value="1"/>
</dbReference>
<dbReference type="PANTHER" id="PTHR43191:SF2">
    <property type="entry name" value="RRNA METHYLTRANSFERASE 3, MITOCHONDRIAL"/>
    <property type="match status" value="1"/>
</dbReference>
<dbReference type="STRING" id="1121476.SAMN02745751_00971"/>
<dbReference type="OrthoDB" id="9785673at2"/>